<dbReference type="RefSeq" id="WP_148403471.1">
    <property type="nucleotide sequence ID" value="NZ_VSKK01000001.1"/>
</dbReference>
<dbReference type="PROSITE" id="PS50043">
    <property type="entry name" value="HTH_LUXR_2"/>
    <property type="match status" value="1"/>
</dbReference>
<protein>
    <submittedName>
        <fullName evidence="8">Response regulator transcription factor</fullName>
    </submittedName>
</protein>
<feature type="domain" description="Response regulatory" evidence="7">
    <location>
        <begin position="7"/>
        <end position="123"/>
    </location>
</feature>
<keyword evidence="2" id="KW-0805">Transcription regulation</keyword>
<dbReference type="CDD" id="cd06170">
    <property type="entry name" value="LuxR_C_like"/>
    <property type="match status" value="1"/>
</dbReference>
<feature type="modified residue" description="4-aspartylphosphate" evidence="5">
    <location>
        <position position="57"/>
    </location>
</feature>
<dbReference type="PROSITE" id="PS50110">
    <property type="entry name" value="RESPONSE_REGULATORY"/>
    <property type="match status" value="1"/>
</dbReference>
<dbReference type="GO" id="GO:0003677">
    <property type="term" value="F:DNA binding"/>
    <property type="evidence" value="ECO:0007669"/>
    <property type="project" value="UniProtKB-KW"/>
</dbReference>
<comment type="caution">
    <text evidence="8">The sequence shown here is derived from an EMBL/GenBank/DDBJ whole genome shotgun (WGS) entry which is preliminary data.</text>
</comment>
<evidence type="ECO:0000256" key="1">
    <source>
        <dbReference type="ARBA" id="ARBA00022553"/>
    </source>
</evidence>
<evidence type="ECO:0000256" key="2">
    <source>
        <dbReference type="ARBA" id="ARBA00023015"/>
    </source>
</evidence>
<evidence type="ECO:0000256" key="5">
    <source>
        <dbReference type="PROSITE-ProRule" id="PRU00169"/>
    </source>
</evidence>
<dbReference type="InterPro" id="IPR016032">
    <property type="entry name" value="Sig_transdc_resp-reg_C-effctor"/>
</dbReference>
<keyword evidence="4" id="KW-0804">Transcription</keyword>
<evidence type="ECO:0000256" key="4">
    <source>
        <dbReference type="ARBA" id="ARBA00023163"/>
    </source>
</evidence>
<dbReference type="SMART" id="SM00421">
    <property type="entry name" value="HTH_LUXR"/>
    <property type="match status" value="1"/>
</dbReference>
<dbReference type="GO" id="GO:0006355">
    <property type="term" value="P:regulation of DNA-templated transcription"/>
    <property type="evidence" value="ECO:0007669"/>
    <property type="project" value="InterPro"/>
</dbReference>
<dbReference type="Pfam" id="PF00072">
    <property type="entry name" value="Response_reg"/>
    <property type="match status" value="1"/>
</dbReference>
<dbReference type="EMBL" id="VSKK01000001">
    <property type="protein sequence ID" value="TYB79738.1"/>
    <property type="molecule type" value="Genomic_DNA"/>
</dbReference>
<dbReference type="InterPro" id="IPR058245">
    <property type="entry name" value="NreC/VraR/RcsB-like_REC"/>
</dbReference>
<accession>A0A5D0RGA7</accession>
<name>A0A5D0RGA7_9FLAO</name>
<dbReference type="InterPro" id="IPR039420">
    <property type="entry name" value="WalR-like"/>
</dbReference>
<dbReference type="SUPFAM" id="SSF52172">
    <property type="entry name" value="CheY-like"/>
    <property type="match status" value="1"/>
</dbReference>
<dbReference type="Gene3D" id="3.40.50.2300">
    <property type="match status" value="1"/>
</dbReference>
<evidence type="ECO:0000313" key="9">
    <source>
        <dbReference type="Proteomes" id="UP000323720"/>
    </source>
</evidence>
<evidence type="ECO:0000259" key="6">
    <source>
        <dbReference type="PROSITE" id="PS50043"/>
    </source>
</evidence>
<proteinExistence type="predicted"/>
<dbReference type="Proteomes" id="UP000323720">
    <property type="component" value="Unassembled WGS sequence"/>
</dbReference>
<dbReference type="PROSITE" id="PS00622">
    <property type="entry name" value="HTH_LUXR_1"/>
    <property type="match status" value="1"/>
</dbReference>
<keyword evidence="3" id="KW-0238">DNA-binding</keyword>
<keyword evidence="1 5" id="KW-0597">Phosphoprotein</keyword>
<reference evidence="8 9" key="1">
    <citation type="submission" date="2019-08" db="EMBL/GenBank/DDBJ databases">
        <title>Genomes of Antarctic Bizionia species.</title>
        <authorList>
            <person name="Bowman J.P."/>
        </authorList>
    </citation>
    <scope>NUCLEOTIDE SEQUENCE [LARGE SCALE GENOMIC DNA]</scope>
    <source>
        <strain evidence="8 9">ADA-4</strain>
    </source>
</reference>
<dbReference type="AlphaFoldDB" id="A0A5D0RGA7"/>
<evidence type="ECO:0000313" key="8">
    <source>
        <dbReference type="EMBL" id="TYB79738.1"/>
    </source>
</evidence>
<dbReference type="InterPro" id="IPR011006">
    <property type="entry name" value="CheY-like_superfamily"/>
</dbReference>
<dbReference type="PANTHER" id="PTHR43214">
    <property type="entry name" value="TWO-COMPONENT RESPONSE REGULATOR"/>
    <property type="match status" value="1"/>
</dbReference>
<dbReference type="CDD" id="cd17535">
    <property type="entry name" value="REC_NarL-like"/>
    <property type="match status" value="1"/>
</dbReference>
<dbReference type="GO" id="GO:0000160">
    <property type="term" value="P:phosphorelay signal transduction system"/>
    <property type="evidence" value="ECO:0007669"/>
    <property type="project" value="InterPro"/>
</dbReference>
<dbReference type="InterPro" id="IPR000792">
    <property type="entry name" value="Tscrpt_reg_LuxR_C"/>
</dbReference>
<keyword evidence="9" id="KW-1185">Reference proteome</keyword>
<dbReference type="SUPFAM" id="SSF46894">
    <property type="entry name" value="C-terminal effector domain of the bipartite response regulators"/>
    <property type="match status" value="1"/>
</dbReference>
<dbReference type="Pfam" id="PF00196">
    <property type="entry name" value="GerE"/>
    <property type="match status" value="1"/>
</dbReference>
<dbReference type="SMART" id="SM00448">
    <property type="entry name" value="REC"/>
    <property type="match status" value="1"/>
</dbReference>
<sequence length="211" mass="23860">MSKKNITIVIAEDHPIMLKGLKQELEQAGYTIIGTAENGKEAVKTITNLKPDIALLDIEMPFLNGFEVMSACKEYADLNTRYIVMTYHKQRNFVAQAKKIGVHGYLLKEDSMTEIEKCIATVMENGNYYSSSFSENLESHVENELKKLELLTPSERKIVEIIASGKTSTEISDMLCVSPRTIQKHRTNIIEKLQLDAAPDSLIKWAKEYKS</sequence>
<organism evidence="8 9">
    <name type="scientific">Bizionia myxarmorum</name>
    <dbReference type="NCBI Taxonomy" id="291186"/>
    <lineage>
        <taxon>Bacteria</taxon>
        <taxon>Pseudomonadati</taxon>
        <taxon>Bacteroidota</taxon>
        <taxon>Flavobacteriia</taxon>
        <taxon>Flavobacteriales</taxon>
        <taxon>Flavobacteriaceae</taxon>
        <taxon>Bizionia</taxon>
    </lineage>
</organism>
<feature type="domain" description="HTH luxR-type" evidence="6">
    <location>
        <begin position="144"/>
        <end position="210"/>
    </location>
</feature>
<evidence type="ECO:0000259" key="7">
    <source>
        <dbReference type="PROSITE" id="PS50110"/>
    </source>
</evidence>
<dbReference type="InterPro" id="IPR001789">
    <property type="entry name" value="Sig_transdc_resp-reg_receiver"/>
</dbReference>
<evidence type="ECO:0000256" key="3">
    <source>
        <dbReference type="ARBA" id="ARBA00023125"/>
    </source>
</evidence>
<dbReference type="OrthoDB" id="9795108at2"/>
<dbReference type="PRINTS" id="PR00038">
    <property type="entry name" value="HTHLUXR"/>
</dbReference>
<dbReference type="PANTHER" id="PTHR43214:SF41">
    <property type="entry name" value="NITRATE_NITRITE RESPONSE REGULATOR PROTEIN NARP"/>
    <property type="match status" value="1"/>
</dbReference>
<gene>
    <name evidence="8" type="ORF">ES674_08305</name>
</gene>